<proteinExistence type="predicted"/>
<dbReference type="AlphaFoldDB" id="A0AAE1PBP9"/>
<feature type="compositionally biased region" description="Low complexity" evidence="1">
    <location>
        <begin position="64"/>
        <end position="86"/>
    </location>
</feature>
<accession>A0AAE1PBP9</accession>
<evidence type="ECO:0000313" key="3">
    <source>
        <dbReference type="Proteomes" id="UP001292094"/>
    </source>
</evidence>
<sequence length="130" mass="13696">MGPPTAMWVWKCWIYHDHVFECGPWCDTVLRLKRAQCSQPTSGVCHAACGGVVFLGSTPSRGPPAAALLSPPTPTTSAPTLLTSAPEGPPGTYRSLPTLPPTFHQSAPPACPWKPVSIITVICKCSGDVS</sequence>
<dbReference type="Proteomes" id="UP001292094">
    <property type="component" value="Unassembled WGS sequence"/>
</dbReference>
<organism evidence="2 3">
    <name type="scientific">Petrolisthes manimaculis</name>
    <dbReference type="NCBI Taxonomy" id="1843537"/>
    <lineage>
        <taxon>Eukaryota</taxon>
        <taxon>Metazoa</taxon>
        <taxon>Ecdysozoa</taxon>
        <taxon>Arthropoda</taxon>
        <taxon>Crustacea</taxon>
        <taxon>Multicrustacea</taxon>
        <taxon>Malacostraca</taxon>
        <taxon>Eumalacostraca</taxon>
        <taxon>Eucarida</taxon>
        <taxon>Decapoda</taxon>
        <taxon>Pleocyemata</taxon>
        <taxon>Anomura</taxon>
        <taxon>Galatheoidea</taxon>
        <taxon>Porcellanidae</taxon>
        <taxon>Petrolisthes</taxon>
    </lineage>
</organism>
<gene>
    <name evidence="2" type="ORF">Pmani_023785</name>
</gene>
<feature type="region of interest" description="Disordered" evidence="1">
    <location>
        <begin position="64"/>
        <end position="98"/>
    </location>
</feature>
<name>A0AAE1PBP9_9EUCA</name>
<reference evidence="2" key="1">
    <citation type="submission" date="2023-11" db="EMBL/GenBank/DDBJ databases">
        <title>Genome assemblies of two species of porcelain crab, Petrolisthes cinctipes and Petrolisthes manimaculis (Anomura: Porcellanidae).</title>
        <authorList>
            <person name="Angst P."/>
        </authorList>
    </citation>
    <scope>NUCLEOTIDE SEQUENCE</scope>
    <source>
        <strain evidence="2">PB745_02</strain>
        <tissue evidence="2">Gill</tissue>
    </source>
</reference>
<evidence type="ECO:0000313" key="2">
    <source>
        <dbReference type="EMBL" id="KAK4304267.1"/>
    </source>
</evidence>
<keyword evidence="3" id="KW-1185">Reference proteome</keyword>
<evidence type="ECO:0000256" key="1">
    <source>
        <dbReference type="SAM" id="MobiDB-lite"/>
    </source>
</evidence>
<comment type="caution">
    <text evidence="2">The sequence shown here is derived from an EMBL/GenBank/DDBJ whole genome shotgun (WGS) entry which is preliminary data.</text>
</comment>
<protein>
    <submittedName>
        <fullName evidence="2">Uncharacterized protein</fullName>
    </submittedName>
</protein>
<dbReference type="EMBL" id="JAWZYT010002457">
    <property type="protein sequence ID" value="KAK4304267.1"/>
    <property type="molecule type" value="Genomic_DNA"/>
</dbReference>